<dbReference type="GO" id="GO:0005773">
    <property type="term" value="C:vacuole"/>
    <property type="evidence" value="ECO:0007669"/>
    <property type="project" value="UniProtKB-SubCell"/>
</dbReference>
<comment type="subcellular location">
    <subcellularLocation>
        <location evidence="1">Vacuole</location>
    </subcellularLocation>
</comment>
<dbReference type="EMBL" id="JABCRI010000011">
    <property type="protein sequence ID" value="KAF8398255.1"/>
    <property type="molecule type" value="Genomic_DNA"/>
</dbReference>
<evidence type="ECO:0000259" key="6">
    <source>
        <dbReference type="Pfam" id="PF03088"/>
    </source>
</evidence>
<dbReference type="OMA" id="QRRNYIS"/>
<evidence type="ECO:0000256" key="5">
    <source>
        <dbReference type="ARBA" id="ARBA00023180"/>
    </source>
</evidence>
<evidence type="ECO:0000256" key="3">
    <source>
        <dbReference type="ARBA" id="ARBA00022554"/>
    </source>
</evidence>
<comment type="similarity">
    <text evidence="2">Belongs to the strictosidine synthase family.</text>
</comment>
<dbReference type="OrthoDB" id="5307922at2759"/>
<dbReference type="InterPro" id="IPR011042">
    <property type="entry name" value="6-blade_b-propeller_TolB-like"/>
</dbReference>
<dbReference type="SUPFAM" id="SSF63829">
    <property type="entry name" value="Calcium-dependent phosphotriesterase"/>
    <property type="match status" value="1"/>
</dbReference>
<dbReference type="Pfam" id="PF20067">
    <property type="entry name" value="SSL_N"/>
    <property type="match status" value="1"/>
</dbReference>
<evidence type="ECO:0000313" key="8">
    <source>
        <dbReference type="Proteomes" id="UP000655225"/>
    </source>
</evidence>
<name>A0A834Z0X3_TETSI</name>
<organism evidence="7 8">
    <name type="scientific">Tetracentron sinense</name>
    <name type="common">Spur-leaf</name>
    <dbReference type="NCBI Taxonomy" id="13715"/>
    <lineage>
        <taxon>Eukaryota</taxon>
        <taxon>Viridiplantae</taxon>
        <taxon>Streptophyta</taxon>
        <taxon>Embryophyta</taxon>
        <taxon>Tracheophyta</taxon>
        <taxon>Spermatophyta</taxon>
        <taxon>Magnoliopsida</taxon>
        <taxon>Trochodendrales</taxon>
        <taxon>Trochodendraceae</taxon>
        <taxon>Tetracentron</taxon>
    </lineage>
</organism>
<evidence type="ECO:0000256" key="1">
    <source>
        <dbReference type="ARBA" id="ARBA00004116"/>
    </source>
</evidence>
<dbReference type="Proteomes" id="UP000655225">
    <property type="component" value="Unassembled WGS sequence"/>
</dbReference>
<keyword evidence="3" id="KW-0926">Vacuole</keyword>
<keyword evidence="4" id="KW-0732">Signal</keyword>
<dbReference type="GO" id="GO:0016787">
    <property type="term" value="F:hydrolase activity"/>
    <property type="evidence" value="ECO:0007669"/>
    <property type="project" value="TreeGrafter"/>
</dbReference>
<dbReference type="GO" id="GO:0012505">
    <property type="term" value="C:endomembrane system"/>
    <property type="evidence" value="ECO:0007669"/>
    <property type="project" value="TreeGrafter"/>
</dbReference>
<dbReference type="Gene3D" id="2.120.10.30">
    <property type="entry name" value="TolB, C-terminal domain"/>
    <property type="match status" value="1"/>
</dbReference>
<comment type="caution">
    <text evidence="7">The sequence shown here is derived from an EMBL/GenBank/DDBJ whole genome shotgun (WGS) entry which is preliminary data.</text>
</comment>
<gene>
    <name evidence="7" type="ORF">HHK36_017182</name>
</gene>
<dbReference type="InterPro" id="IPR018119">
    <property type="entry name" value="Strictosidine_synth_cons-reg"/>
</dbReference>
<dbReference type="PANTHER" id="PTHR10426:SF79">
    <property type="entry name" value="PROTEIN STRICTOSIDINE SYNTHASE-LIKE 2"/>
    <property type="match status" value="1"/>
</dbReference>
<dbReference type="FunFam" id="2.120.10.30:FF:000032">
    <property type="entry name" value="Protein STRICTOSIDINE SYNTHASE-LIKE 13"/>
    <property type="match status" value="1"/>
</dbReference>
<evidence type="ECO:0000256" key="4">
    <source>
        <dbReference type="ARBA" id="ARBA00022729"/>
    </source>
</evidence>
<dbReference type="AlphaFoldDB" id="A0A834Z0X3"/>
<accession>A0A834Z0X3</accession>
<sequence>MNSKLFFTATTLLISIFIAVDPIGLFTPPSVTFSSNKLRRAEILPLVGAIGAESFAFDPIGGGPYTGVSGGRIIKWQENERQWVNFALTSTERREKCEGWHDDEEMEHICGRPLGLCFNELTGDLYVADAYLGLLMVGPDGGSATRIVTQAQSIPFRFTNGLDIHQRSGAVYFSDSSSNYQRREFLSLIISGDKTGRLLKYDPESKQVTVLLDKLSYLNGVALSEDGSFILLAETINCRILKFWLQTSKAGTYEVLLQLPGFPDNIKRSPRGDYWVAVYSKKGKLLQWILSYTWLRKVLLKLPHKILKLHSVFAKWKGYALAIRFSEEGEVLEVLENKRGNTLKLISEVEEKNGTLWIGSVVMPFVGVYKM</sequence>
<dbReference type="PANTHER" id="PTHR10426">
    <property type="entry name" value="STRICTOSIDINE SYNTHASE-RELATED"/>
    <property type="match status" value="1"/>
</dbReference>
<protein>
    <recommendedName>
        <fullName evidence="6">Strictosidine synthase conserved region domain-containing protein</fullName>
    </recommendedName>
</protein>
<reference evidence="7 8" key="1">
    <citation type="submission" date="2020-04" db="EMBL/GenBank/DDBJ databases">
        <title>Plant Genome Project.</title>
        <authorList>
            <person name="Zhang R.-G."/>
        </authorList>
    </citation>
    <scope>NUCLEOTIDE SEQUENCE [LARGE SCALE GENOMIC DNA]</scope>
    <source>
        <strain evidence="7">YNK0</strain>
        <tissue evidence="7">Leaf</tissue>
    </source>
</reference>
<keyword evidence="5" id="KW-0325">Glycoprotein</keyword>
<dbReference type="Pfam" id="PF03088">
    <property type="entry name" value="Str_synth"/>
    <property type="match status" value="1"/>
</dbReference>
<feature type="domain" description="Strictosidine synthase conserved region" evidence="6">
    <location>
        <begin position="160"/>
        <end position="246"/>
    </location>
</feature>
<proteinExistence type="inferred from homology"/>
<evidence type="ECO:0000313" key="7">
    <source>
        <dbReference type="EMBL" id="KAF8398255.1"/>
    </source>
</evidence>
<evidence type="ECO:0000256" key="2">
    <source>
        <dbReference type="ARBA" id="ARBA00009191"/>
    </source>
</evidence>
<keyword evidence="8" id="KW-1185">Reference proteome</keyword>